<proteinExistence type="predicted"/>
<dbReference type="EMBL" id="JARKIE010000305">
    <property type="protein sequence ID" value="KAJ7655914.1"/>
    <property type="molecule type" value="Genomic_DNA"/>
</dbReference>
<sequence>MRYPFLVLLLSYTPRRRLLTCLPNGKKTADSDDDTNYRAPSVSKRAGQKQKQRETSFQAIDTFFQTSSAPTSPRIDAQSTPQDDRNTGWRFYPGSVYQPRPLQTPQKQTRRATSESPGQFPSPATSTVFASPEKPQGGRPRTSKANRNPRKSREISDAERKAMHATAKEQSRARDLARKKERTRVEAEGRRIEAEVQAKDEKMRKCTEAYEIFSNLLPPPVGMSRNVLMPLSTFWPTSV</sequence>
<dbReference type="Proteomes" id="UP001221757">
    <property type="component" value="Unassembled WGS sequence"/>
</dbReference>
<feature type="compositionally biased region" description="Basic residues" evidence="1">
    <location>
        <begin position="141"/>
        <end position="150"/>
    </location>
</feature>
<evidence type="ECO:0000313" key="3">
    <source>
        <dbReference type="Proteomes" id="UP001221757"/>
    </source>
</evidence>
<evidence type="ECO:0000256" key="1">
    <source>
        <dbReference type="SAM" id="MobiDB-lite"/>
    </source>
</evidence>
<feature type="compositionally biased region" description="Polar residues" evidence="1">
    <location>
        <begin position="114"/>
        <end position="129"/>
    </location>
</feature>
<feature type="compositionally biased region" description="Basic and acidic residues" evidence="1">
    <location>
        <begin position="151"/>
        <end position="189"/>
    </location>
</feature>
<accession>A0AAD7G0X7</accession>
<dbReference type="AlphaFoldDB" id="A0AAD7G0X7"/>
<evidence type="ECO:0000313" key="2">
    <source>
        <dbReference type="EMBL" id="KAJ7655914.1"/>
    </source>
</evidence>
<organism evidence="2 3">
    <name type="scientific">Mycena rosella</name>
    <name type="common">Pink bonnet</name>
    <name type="synonym">Agaricus rosellus</name>
    <dbReference type="NCBI Taxonomy" id="1033263"/>
    <lineage>
        <taxon>Eukaryota</taxon>
        <taxon>Fungi</taxon>
        <taxon>Dikarya</taxon>
        <taxon>Basidiomycota</taxon>
        <taxon>Agaricomycotina</taxon>
        <taxon>Agaricomycetes</taxon>
        <taxon>Agaricomycetidae</taxon>
        <taxon>Agaricales</taxon>
        <taxon>Marasmiineae</taxon>
        <taxon>Mycenaceae</taxon>
        <taxon>Mycena</taxon>
    </lineage>
</organism>
<reference evidence="2" key="1">
    <citation type="submission" date="2023-03" db="EMBL/GenBank/DDBJ databases">
        <title>Massive genome expansion in bonnet fungi (Mycena s.s.) driven by repeated elements and novel gene families across ecological guilds.</title>
        <authorList>
            <consortium name="Lawrence Berkeley National Laboratory"/>
            <person name="Harder C.B."/>
            <person name="Miyauchi S."/>
            <person name="Viragh M."/>
            <person name="Kuo A."/>
            <person name="Thoen E."/>
            <person name="Andreopoulos B."/>
            <person name="Lu D."/>
            <person name="Skrede I."/>
            <person name="Drula E."/>
            <person name="Henrissat B."/>
            <person name="Morin E."/>
            <person name="Kohler A."/>
            <person name="Barry K."/>
            <person name="LaButti K."/>
            <person name="Morin E."/>
            <person name="Salamov A."/>
            <person name="Lipzen A."/>
            <person name="Mereny Z."/>
            <person name="Hegedus B."/>
            <person name="Baldrian P."/>
            <person name="Stursova M."/>
            <person name="Weitz H."/>
            <person name="Taylor A."/>
            <person name="Grigoriev I.V."/>
            <person name="Nagy L.G."/>
            <person name="Martin F."/>
            <person name="Kauserud H."/>
        </authorList>
    </citation>
    <scope>NUCLEOTIDE SEQUENCE</scope>
    <source>
        <strain evidence="2">CBHHK067</strain>
    </source>
</reference>
<feature type="compositionally biased region" description="Polar residues" evidence="1">
    <location>
        <begin position="55"/>
        <end position="81"/>
    </location>
</feature>
<keyword evidence="3" id="KW-1185">Reference proteome</keyword>
<feature type="region of interest" description="Disordered" evidence="1">
    <location>
        <begin position="23"/>
        <end position="189"/>
    </location>
</feature>
<gene>
    <name evidence="2" type="ORF">B0H17DRAFT_1146307</name>
</gene>
<comment type="caution">
    <text evidence="2">The sequence shown here is derived from an EMBL/GenBank/DDBJ whole genome shotgun (WGS) entry which is preliminary data.</text>
</comment>
<protein>
    <submittedName>
        <fullName evidence="2">Uncharacterized protein</fullName>
    </submittedName>
</protein>
<name>A0AAD7G0X7_MYCRO</name>